<reference evidence="5 6" key="1">
    <citation type="submission" date="2016-06" db="EMBL/GenBank/DDBJ databases">
        <title>Complete genome sequences of Bordetella bronchialis and Bordetella flabilis.</title>
        <authorList>
            <person name="LiPuma J.J."/>
            <person name="Spilker T."/>
        </authorList>
    </citation>
    <scope>NUCLEOTIDE SEQUENCE [LARGE SCALE GENOMIC DNA]</scope>
    <source>
        <strain evidence="4 6">AU17976</strain>
        <strain evidence="3 5">AU3182</strain>
    </source>
</reference>
<dbReference type="Pfam" id="PF07987">
    <property type="entry name" value="DUF1775"/>
    <property type="match status" value="1"/>
</dbReference>
<evidence type="ECO:0000259" key="2">
    <source>
        <dbReference type="Pfam" id="PF07987"/>
    </source>
</evidence>
<dbReference type="Proteomes" id="UP000092213">
    <property type="component" value="Chromosome"/>
</dbReference>
<dbReference type="EMBL" id="CP016170">
    <property type="protein sequence ID" value="ANN67749.1"/>
    <property type="molecule type" value="Genomic_DNA"/>
</dbReference>
<dbReference type="OrthoDB" id="9796962at2"/>
<protein>
    <recommendedName>
        <fullName evidence="2">YncI copper-binding domain-containing protein</fullName>
    </recommendedName>
</protein>
<dbReference type="Proteomes" id="UP000091897">
    <property type="component" value="Chromosome"/>
</dbReference>
<dbReference type="STRING" id="463025.BAU08_17130"/>
<feature type="domain" description="YncI copper-binding" evidence="2">
    <location>
        <begin position="26"/>
        <end position="167"/>
    </location>
</feature>
<dbReference type="InterPro" id="IPR012533">
    <property type="entry name" value="YcnI-copper_dom"/>
</dbReference>
<sequence>MSRFLRRASSLAAPALLAVAGAAHAHVTIETREAPAGSYYKAVFRVPHGCDGSDTRKLRIRIPDGVIGVKPQPKPGWQLDIVQGRYDKAYTLHGARVDQGVKELAWTGDLPDAYYDEFVFQAYLADDLPAGQPVYFPVVQECAKGVSRWIEIPASNGPRPAQPAPALLIAPVRPR</sequence>
<proteinExistence type="predicted"/>
<evidence type="ECO:0000313" key="6">
    <source>
        <dbReference type="Proteomes" id="UP000092213"/>
    </source>
</evidence>
<dbReference type="KEGG" id="bbro:BAU06_16885"/>
<keyword evidence="1" id="KW-0732">Signal</keyword>
<gene>
    <name evidence="3" type="ORF">BAU06_16885</name>
    <name evidence="4" type="ORF">BAU08_17130</name>
</gene>
<dbReference type="InterPro" id="IPR038507">
    <property type="entry name" value="YcnI-like_sf"/>
</dbReference>
<dbReference type="AlphaFoldDB" id="A0A193G070"/>
<evidence type="ECO:0000313" key="4">
    <source>
        <dbReference type="EMBL" id="ANN72841.1"/>
    </source>
</evidence>
<keyword evidence="5" id="KW-1185">Reference proteome</keyword>
<feature type="chain" id="PRO_5008258495" description="YncI copper-binding domain-containing protein" evidence="1">
    <location>
        <begin position="26"/>
        <end position="175"/>
    </location>
</feature>
<dbReference type="RefSeq" id="WP_066352459.1">
    <property type="nucleotide sequence ID" value="NZ_CBCSFJ010000030.1"/>
</dbReference>
<feature type="signal peptide" evidence="1">
    <location>
        <begin position="1"/>
        <end position="25"/>
    </location>
</feature>
<dbReference type="CDD" id="cd08545">
    <property type="entry name" value="YcnI_like"/>
    <property type="match status" value="1"/>
</dbReference>
<evidence type="ECO:0000313" key="5">
    <source>
        <dbReference type="Proteomes" id="UP000091897"/>
    </source>
</evidence>
<name>A0A193G070_9BORD</name>
<accession>A0A193G070</accession>
<evidence type="ECO:0000256" key="1">
    <source>
        <dbReference type="SAM" id="SignalP"/>
    </source>
</evidence>
<dbReference type="EMBL" id="CP016171">
    <property type="protein sequence ID" value="ANN72841.1"/>
    <property type="molecule type" value="Genomic_DNA"/>
</dbReference>
<dbReference type="Gene3D" id="2.60.40.2230">
    <property type="entry name" value="Uncharacterised protein YcnI-like PF07987, DUF1775"/>
    <property type="match status" value="1"/>
</dbReference>
<evidence type="ECO:0000313" key="3">
    <source>
        <dbReference type="EMBL" id="ANN67749.1"/>
    </source>
</evidence>
<organism evidence="4 6">
    <name type="scientific">Bordetella bronchialis</name>
    <dbReference type="NCBI Taxonomy" id="463025"/>
    <lineage>
        <taxon>Bacteria</taxon>
        <taxon>Pseudomonadati</taxon>
        <taxon>Pseudomonadota</taxon>
        <taxon>Betaproteobacteria</taxon>
        <taxon>Burkholderiales</taxon>
        <taxon>Alcaligenaceae</taxon>
        <taxon>Bordetella</taxon>
    </lineage>
</organism>